<evidence type="ECO:0000313" key="3">
    <source>
        <dbReference type="EMBL" id="MDC8774309.1"/>
    </source>
</evidence>
<reference evidence="3 4" key="1">
    <citation type="submission" date="2022-10" db="EMBL/GenBank/DDBJ databases">
        <title>Paucibacter sp. hw1 Genome sequencing.</title>
        <authorList>
            <person name="Park S."/>
        </authorList>
    </citation>
    <scope>NUCLEOTIDE SEQUENCE [LARGE SCALE GENOMIC DNA]</scope>
    <source>
        <strain evidence="4">hw1</strain>
    </source>
</reference>
<evidence type="ECO:0000256" key="1">
    <source>
        <dbReference type="SAM" id="MobiDB-lite"/>
    </source>
</evidence>
<organism evidence="3 4">
    <name type="scientific">Roseateles albus</name>
    <dbReference type="NCBI Taxonomy" id="2987525"/>
    <lineage>
        <taxon>Bacteria</taxon>
        <taxon>Pseudomonadati</taxon>
        <taxon>Pseudomonadota</taxon>
        <taxon>Betaproteobacteria</taxon>
        <taxon>Burkholderiales</taxon>
        <taxon>Sphaerotilaceae</taxon>
        <taxon>Roseateles</taxon>
    </lineage>
</organism>
<dbReference type="EMBL" id="JAQQXT010000020">
    <property type="protein sequence ID" value="MDC8774309.1"/>
    <property type="molecule type" value="Genomic_DNA"/>
</dbReference>
<evidence type="ECO:0000313" key="4">
    <source>
        <dbReference type="Proteomes" id="UP001221189"/>
    </source>
</evidence>
<dbReference type="Proteomes" id="UP001221189">
    <property type="component" value="Unassembled WGS sequence"/>
</dbReference>
<protein>
    <submittedName>
        <fullName evidence="3">Uncharacterized protein</fullName>
    </submittedName>
</protein>
<keyword evidence="4" id="KW-1185">Reference proteome</keyword>
<sequence>MKAWLLALAVIAAPAWAQKKAAECVVEHESAGEQGRAGAPDPDAADARGKQEAKAAFERCALRHYGPSSEPRIEACEADLFSLPVILLFRVDGQSRVAALADLKREDAHEDGRAKAMLEFAYQGRGPAKDQGPHWMAERVSEWTDRCLSGRLRFSQN</sequence>
<feature type="signal peptide" evidence="2">
    <location>
        <begin position="1"/>
        <end position="17"/>
    </location>
</feature>
<comment type="caution">
    <text evidence="3">The sequence shown here is derived from an EMBL/GenBank/DDBJ whole genome shotgun (WGS) entry which is preliminary data.</text>
</comment>
<evidence type="ECO:0000256" key="2">
    <source>
        <dbReference type="SAM" id="SignalP"/>
    </source>
</evidence>
<accession>A0ABT5KK44</accession>
<gene>
    <name evidence="3" type="ORF">PRZ03_22320</name>
</gene>
<proteinExistence type="predicted"/>
<feature type="region of interest" description="Disordered" evidence="1">
    <location>
        <begin position="29"/>
        <end position="51"/>
    </location>
</feature>
<feature type="chain" id="PRO_5047216415" evidence="2">
    <location>
        <begin position="18"/>
        <end position="157"/>
    </location>
</feature>
<name>A0ABT5KK44_9BURK</name>
<keyword evidence="2" id="KW-0732">Signal</keyword>